<evidence type="ECO:0000313" key="5">
    <source>
        <dbReference type="Proteomes" id="UP000054321"/>
    </source>
</evidence>
<dbReference type="PRINTS" id="PR00080">
    <property type="entry name" value="SDRFAMILY"/>
</dbReference>
<dbReference type="AlphaFoldDB" id="A0A0C3HC87"/>
<dbReference type="PANTHER" id="PTHR24321:SF8">
    <property type="entry name" value="ESTRADIOL 17-BETA-DEHYDROGENASE 8-RELATED"/>
    <property type="match status" value="1"/>
</dbReference>
<evidence type="ECO:0000313" key="4">
    <source>
        <dbReference type="EMBL" id="KIM99986.1"/>
    </source>
</evidence>
<evidence type="ECO:0000256" key="1">
    <source>
        <dbReference type="ARBA" id="ARBA00006484"/>
    </source>
</evidence>
<keyword evidence="3" id="KW-0560">Oxidoreductase</keyword>
<reference evidence="4 5" key="1">
    <citation type="submission" date="2014-04" db="EMBL/GenBank/DDBJ databases">
        <authorList>
            <consortium name="DOE Joint Genome Institute"/>
            <person name="Kuo A."/>
            <person name="Martino E."/>
            <person name="Perotto S."/>
            <person name="Kohler A."/>
            <person name="Nagy L.G."/>
            <person name="Floudas D."/>
            <person name="Copeland A."/>
            <person name="Barry K.W."/>
            <person name="Cichocki N."/>
            <person name="Veneault-Fourrey C."/>
            <person name="LaButti K."/>
            <person name="Lindquist E.A."/>
            <person name="Lipzen A."/>
            <person name="Lundell T."/>
            <person name="Morin E."/>
            <person name="Murat C."/>
            <person name="Sun H."/>
            <person name="Tunlid A."/>
            <person name="Henrissat B."/>
            <person name="Grigoriev I.V."/>
            <person name="Hibbett D.S."/>
            <person name="Martin F."/>
            <person name="Nordberg H.P."/>
            <person name="Cantor M.N."/>
            <person name="Hua S.X."/>
        </authorList>
    </citation>
    <scope>NUCLEOTIDE SEQUENCE [LARGE SCALE GENOMIC DNA]</scope>
    <source>
        <strain evidence="4 5">Zn</strain>
    </source>
</reference>
<dbReference type="InterPro" id="IPR036291">
    <property type="entry name" value="NAD(P)-bd_dom_sf"/>
</dbReference>
<dbReference type="PANTHER" id="PTHR24321">
    <property type="entry name" value="DEHYDROGENASES, SHORT CHAIN"/>
    <property type="match status" value="1"/>
</dbReference>
<dbReference type="PRINTS" id="PR00081">
    <property type="entry name" value="GDHRDH"/>
</dbReference>
<gene>
    <name evidence="4" type="ORF">OIDMADRAFT_126221</name>
</gene>
<dbReference type="GO" id="GO:0009688">
    <property type="term" value="P:abscisic acid biosynthetic process"/>
    <property type="evidence" value="ECO:0007669"/>
    <property type="project" value="UniProtKB-ARBA"/>
</dbReference>
<reference evidence="5" key="2">
    <citation type="submission" date="2015-01" db="EMBL/GenBank/DDBJ databases">
        <title>Evolutionary Origins and Diversification of the Mycorrhizal Mutualists.</title>
        <authorList>
            <consortium name="DOE Joint Genome Institute"/>
            <consortium name="Mycorrhizal Genomics Consortium"/>
            <person name="Kohler A."/>
            <person name="Kuo A."/>
            <person name="Nagy L.G."/>
            <person name="Floudas D."/>
            <person name="Copeland A."/>
            <person name="Barry K.W."/>
            <person name="Cichocki N."/>
            <person name="Veneault-Fourrey C."/>
            <person name="LaButti K."/>
            <person name="Lindquist E.A."/>
            <person name="Lipzen A."/>
            <person name="Lundell T."/>
            <person name="Morin E."/>
            <person name="Murat C."/>
            <person name="Riley R."/>
            <person name="Ohm R."/>
            <person name="Sun H."/>
            <person name="Tunlid A."/>
            <person name="Henrissat B."/>
            <person name="Grigoriev I.V."/>
            <person name="Hibbett D.S."/>
            <person name="Martin F."/>
        </authorList>
    </citation>
    <scope>NUCLEOTIDE SEQUENCE [LARGE SCALE GENOMIC DNA]</scope>
    <source>
        <strain evidence="5">Zn</strain>
    </source>
</reference>
<evidence type="ECO:0000256" key="2">
    <source>
        <dbReference type="ARBA" id="ARBA00022857"/>
    </source>
</evidence>
<dbReference type="Pfam" id="PF13561">
    <property type="entry name" value="adh_short_C2"/>
    <property type="match status" value="1"/>
</dbReference>
<keyword evidence="5" id="KW-1185">Reference proteome</keyword>
<dbReference type="STRING" id="913774.A0A0C3HC87"/>
<sequence length="273" mass="29635">MTSTNQTAIVTGAGQGAGTVIARKLASRGINILVADVNETTSQKVVQELKDDFGVDAVFVKTDISIEEDVRNMVQTVVDRWGRLDWACNNACVVEAMALDEDNVTTEQFDRMYAVNQRGNWLCQKYECIQMRSQEPRPVTLFPSSRTVMQRGAVVTISSVNGNTGAGLPGYSAAKAAILSLARTGAQFYGPYDVRVNVVSPGPIAHDGFSRWLETQSPEIVKFIEGTTSSTPLRRQAYPEEVADTVNWLLSDGSTFITGANIICDGGLLAARF</sequence>
<dbReference type="CDD" id="cd05233">
    <property type="entry name" value="SDR_c"/>
    <property type="match status" value="1"/>
</dbReference>
<accession>A0A0C3HC87</accession>
<dbReference type="SUPFAM" id="SSF51735">
    <property type="entry name" value="NAD(P)-binding Rossmann-fold domains"/>
    <property type="match status" value="1"/>
</dbReference>
<keyword evidence="2" id="KW-0521">NADP</keyword>
<dbReference type="HOGENOM" id="CLU_010194_1_0_1"/>
<dbReference type="InParanoid" id="A0A0C3HC87"/>
<dbReference type="EMBL" id="KN832878">
    <property type="protein sequence ID" value="KIM99986.1"/>
    <property type="molecule type" value="Genomic_DNA"/>
</dbReference>
<dbReference type="InterPro" id="IPR002347">
    <property type="entry name" value="SDR_fam"/>
</dbReference>
<organism evidence="4 5">
    <name type="scientific">Oidiodendron maius (strain Zn)</name>
    <dbReference type="NCBI Taxonomy" id="913774"/>
    <lineage>
        <taxon>Eukaryota</taxon>
        <taxon>Fungi</taxon>
        <taxon>Dikarya</taxon>
        <taxon>Ascomycota</taxon>
        <taxon>Pezizomycotina</taxon>
        <taxon>Leotiomycetes</taxon>
        <taxon>Leotiomycetes incertae sedis</taxon>
        <taxon>Myxotrichaceae</taxon>
        <taxon>Oidiodendron</taxon>
    </lineage>
</organism>
<proteinExistence type="inferred from homology"/>
<name>A0A0C3HC87_OIDMZ</name>
<dbReference type="Gene3D" id="3.40.50.720">
    <property type="entry name" value="NAD(P)-binding Rossmann-like Domain"/>
    <property type="match status" value="1"/>
</dbReference>
<protein>
    <submittedName>
        <fullName evidence="4">Uncharacterized protein</fullName>
    </submittedName>
</protein>
<comment type="similarity">
    <text evidence="1">Belongs to the short-chain dehydrogenases/reductases (SDR) family.</text>
</comment>
<dbReference type="Proteomes" id="UP000054321">
    <property type="component" value="Unassembled WGS sequence"/>
</dbReference>
<evidence type="ECO:0000256" key="3">
    <source>
        <dbReference type="ARBA" id="ARBA00023002"/>
    </source>
</evidence>
<dbReference type="OrthoDB" id="5840532at2759"/>
<dbReference type="InterPro" id="IPR020904">
    <property type="entry name" value="Sc_DH/Rdtase_CS"/>
</dbReference>
<dbReference type="PROSITE" id="PS00061">
    <property type="entry name" value="ADH_SHORT"/>
    <property type="match status" value="1"/>
</dbReference>
<dbReference type="FunFam" id="3.40.50.720:FF:000084">
    <property type="entry name" value="Short-chain dehydrogenase reductase"/>
    <property type="match status" value="1"/>
</dbReference>
<dbReference type="GO" id="GO:0016491">
    <property type="term" value="F:oxidoreductase activity"/>
    <property type="evidence" value="ECO:0007669"/>
    <property type="project" value="UniProtKB-KW"/>
</dbReference>